<evidence type="ECO:0000256" key="1">
    <source>
        <dbReference type="SAM" id="MobiDB-lite"/>
    </source>
</evidence>
<reference evidence="2 3" key="1">
    <citation type="journal article" date="2018" name="Nat. Biotechnol.">
        <title>A standardized bacterial taxonomy based on genome phylogeny substantially revises the tree of life.</title>
        <authorList>
            <person name="Parks D.H."/>
            <person name="Chuvochina M."/>
            <person name="Waite D.W."/>
            <person name="Rinke C."/>
            <person name="Skarshewski A."/>
            <person name="Chaumeil P.A."/>
            <person name="Hugenholtz P."/>
        </authorList>
    </citation>
    <scope>NUCLEOTIDE SEQUENCE [LARGE SCALE GENOMIC DNA]</scope>
    <source>
        <strain evidence="2">UBA9851</strain>
    </source>
</reference>
<dbReference type="AlphaFoldDB" id="A0A3B9QRX3"/>
<feature type="compositionally biased region" description="Basic residues" evidence="1">
    <location>
        <begin position="1"/>
        <end position="10"/>
    </location>
</feature>
<gene>
    <name evidence="2" type="ORF">DCL06_00805</name>
</gene>
<evidence type="ECO:0000313" key="2">
    <source>
        <dbReference type="EMBL" id="HAF71683.1"/>
    </source>
</evidence>
<name>A0A3B9QRX3_9CORY</name>
<feature type="non-terminal residue" evidence="2">
    <location>
        <position position="26"/>
    </location>
</feature>
<evidence type="ECO:0000313" key="3">
    <source>
        <dbReference type="Proteomes" id="UP000260925"/>
    </source>
</evidence>
<comment type="caution">
    <text evidence="2">The sequence shown here is derived from an EMBL/GenBank/DDBJ whole genome shotgun (WGS) entry which is preliminary data.</text>
</comment>
<organism evidence="2 3">
    <name type="scientific">Corynebacterium variabile</name>
    <dbReference type="NCBI Taxonomy" id="1727"/>
    <lineage>
        <taxon>Bacteria</taxon>
        <taxon>Bacillati</taxon>
        <taxon>Actinomycetota</taxon>
        <taxon>Actinomycetes</taxon>
        <taxon>Mycobacteriales</taxon>
        <taxon>Corynebacteriaceae</taxon>
        <taxon>Corynebacterium</taxon>
    </lineage>
</organism>
<feature type="region of interest" description="Disordered" evidence="1">
    <location>
        <begin position="1"/>
        <end position="26"/>
    </location>
</feature>
<accession>A0A3B9QRX3</accession>
<dbReference type="EMBL" id="DMDD01000025">
    <property type="protein sequence ID" value="HAF71683.1"/>
    <property type="molecule type" value="Genomic_DNA"/>
</dbReference>
<protein>
    <submittedName>
        <fullName evidence="2">PadR family transcriptional regulator</fullName>
    </submittedName>
</protein>
<dbReference type="Proteomes" id="UP000260925">
    <property type="component" value="Unassembled WGS sequence"/>
</dbReference>
<proteinExistence type="predicted"/>
<sequence length="26" mass="2887">MEHVPPHRGCRQQVAHHGVTTVTVLP</sequence>